<organism evidence="1">
    <name type="scientific">uncultured Mesorhizobium sp</name>
    <dbReference type="NCBI Taxonomy" id="233795"/>
    <lineage>
        <taxon>Bacteria</taxon>
        <taxon>Pseudomonadati</taxon>
        <taxon>Pseudomonadota</taxon>
        <taxon>Alphaproteobacteria</taxon>
        <taxon>Hyphomicrobiales</taxon>
        <taxon>Phyllobacteriaceae</taxon>
        <taxon>Mesorhizobium</taxon>
        <taxon>environmental samples</taxon>
    </lineage>
</organism>
<feature type="non-terminal residue" evidence="1">
    <location>
        <position position="1"/>
    </location>
</feature>
<dbReference type="SUPFAM" id="SSF51445">
    <property type="entry name" value="(Trans)glycosidases"/>
    <property type="match status" value="1"/>
</dbReference>
<dbReference type="AlphaFoldDB" id="A0A060CEV4"/>
<dbReference type="Gene3D" id="3.20.20.80">
    <property type="entry name" value="Glycosidases"/>
    <property type="match status" value="1"/>
</dbReference>
<accession>A0A060CEV4</accession>
<protein>
    <submittedName>
        <fullName evidence="1">CAZy families GH25 protein</fullName>
    </submittedName>
</protein>
<evidence type="ECO:0000313" key="1">
    <source>
        <dbReference type="EMBL" id="AIA91555.1"/>
    </source>
</evidence>
<dbReference type="EMBL" id="KF124240">
    <property type="protein sequence ID" value="AIA91555.1"/>
    <property type="molecule type" value="Genomic_DNA"/>
</dbReference>
<reference evidence="1" key="1">
    <citation type="journal article" date="2013" name="Environ. Microbiol.">
        <title>Seasonally variable intestinal metagenomes of the red palm weevil (Rhynchophorus ferrugineus).</title>
        <authorList>
            <person name="Jia S."/>
            <person name="Zhang X."/>
            <person name="Zhang G."/>
            <person name="Yin A."/>
            <person name="Zhang S."/>
            <person name="Li F."/>
            <person name="Wang L."/>
            <person name="Zhao D."/>
            <person name="Yun Q."/>
            <person name="Tala"/>
            <person name="Wang J."/>
            <person name="Sun G."/>
            <person name="Baabdullah M."/>
            <person name="Yu X."/>
            <person name="Hu S."/>
            <person name="Al-Mssallem I.S."/>
            <person name="Yu J."/>
        </authorList>
    </citation>
    <scope>NUCLEOTIDE SEQUENCE</scope>
</reference>
<dbReference type="InterPro" id="IPR017853">
    <property type="entry name" value="GH"/>
</dbReference>
<name>A0A060CEV4_9HYPH</name>
<proteinExistence type="predicted"/>
<sequence>NDMIRMDHEEVLAALGRRRIRPRSIRRRLSFWQYSGTGQVPGIAGQVDLNAFNGSKAGWSRWLASRQV</sequence>